<dbReference type="STRING" id="10195.A0A3M7PRW1"/>
<feature type="region of interest" description="Disordered" evidence="14">
    <location>
        <begin position="67"/>
        <end position="96"/>
    </location>
</feature>
<dbReference type="Gene3D" id="3.40.50.620">
    <property type="entry name" value="HUPs"/>
    <property type="match status" value="1"/>
</dbReference>
<feature type="coiled-coil region" evidence="13">
    <location>
        <begin position="3"/>
        <end position="37"/>
    </location>
</feature>
<dbReference type="Gene3D" id="3.30.1360.70">
    <property type="entry name" value="Arginyl tRNA synthetase N-terminal domain"/>
    <property type="match status" value="1"/>
</dbReference>
<dbReference type="NCBIfam" id="TIGR00456">
    <property type="entry name" value="argS"/>
    <property type="match status" value="1"/>
</dbReference>
<dbReference type="InterPro" id="IPR036695">
    <property type="entry name" value="Arg-tRNA-synth_N_sf"/>
</dbReference>
<evidence type="ECO:0000256" key="3">
    <source>
        <dbReference type="ARBA" id="ARBA00012837"/>
    </source>
</evidence>
<evidence type="ECO:0000256" key="10">
    <source>
        <dbReference type="ARBA" id="ARBA00033033"/>
    </source>
</evidence>
<sequence>MDYSSLKSKLDQQNRLIESLEKELTDLDQQRDKLKPNEQLAKLLTEREKLSFRIKILKRSIQEELSKPKSSSAMTSSNSARKLTSKALPPTESKNKYSTSITDTLYSLFDKAIQAEFSEIAEASVVITGSNVADYQCNSAMAICQALKTKGQKVNPNQVAQKIVANIEKNDLIEKTEVSGPGFINIYLSKNFCQTELKKLVMCGAQAPFIGEKKRIVIDFSSPNIAKEMHVGHLRSTIIGESISRLFEYFGHDVLRLNHLGDWGTQFGMLIAHLKDKFPNYSQEMAPIGDLQAFYKESKKRFDEDEQFKKRAYECVVKLQSYDPEIIMGWKLICDVSRKEFEHIYEELGISLIERGESFYQNLMKEVVADFEKENLVTVEDGRKLVFPPGVSIPLTIVKSDGGYTYDTSDLAALKNRLFAEKGDVLLYVIDAGQSVHMQGIFSAGKQIGWIKPCHRIEHVEFGVVLGEDKKKFKTRSGDTVRLKDLLDEGLTRALAKLKEKEREKVLSGEELVAAQKAVAYGCIKYADLSHNRTKEYIFSFEKMLEDKGNTAVYMLYAYTRIRSISRNAGVGSQQLKEYVASNSISLDDPKEWKLAKQILKFPEILIKTLNDLLIHSICDYMYELATVFTEFYDSCYCIEKDRQTGEIKSVNMSRLVLCDSTASVLATCFNLLGLKTLEKM</sequence>
<dbReference type="InterPro" id="IPR001412">
    <property type="entry name" value="aa-tRNA-synth_I_CS"/>
</dbReference>
<keyword evidence="4" id="KW-0963">Cytoplasm</keyword>
<keyword evidence="9 12" id="KW-0030">Aminoacyl-tRNA synthetase</keyword>
<evidence type="ECO:0000259" key="15">
    <source>
        <dbReference type="SMART" id="SM00836"/>
    </source>
</evidence>
<dbReference type="FunFam" id="3.30.1360.70:FF:000002">
    <property type="entry name" value="arginine--tRNA ligase, cytoplasmic"/>
    <property type="match status" value="1"/>
</dbReference>
<dbReference type="SUPFAM" id="SSF55190">
    <property type="entry name" value="Arginyl-tRNA synthetase (ArgRS), N-terminal 'additional' domain"/>
    <property type="match status" value="1"/>
</dbReference>
<evidence type="ECO:0000256" key="11">
    <source>
        <dbReference type="ARBA" id="ARBA00049339"/>
    </source>
</evidence>
<dbReference type="InterPro" id="IPR035684">
    <property type="entry name" value="ArgRS_core"/>
</dbReference>
<dbReference type="InterPro" id="IPR008909">
    <property type="entry name" value="DALR_anticod-bd"/>
</dbReference>
<reference evidence="17 18" key="1">
    <citation type="journal article" date="2018" name="Sci. Rep.">
        <title>Genomic signatures of local adaptation to the degree of environmental predictability in rotifers.</title>
        <authorList>
            <person name="Franch-Gras L."/>
            <person name="Hahn C."/>
            <person name="Garcia-Roger E.M."/>
            <person name="Carmona M.J."/>
            <person name="Serra M."/>
            <person name="Gomez A."/>
        </authorList>
    </citation>
    <scope>NUCLEOTIDE SEQUENCE [LARGE SCALE GENOMIC DNA]</scope>
    <source>
        <strain evidence="17">HYR1</strain>
    </source>
</reference>
<dbReference type="SUPFAM" id="SSF47323">
    <property type="entry name" value="Anticodon-binding domain of a subclass of class I aminoacyl-tRNA synthetases"/>
    <property type="match status" value="1"/>
</dbReference>
<dbReference type="HAMAP" id="MF_00123">
    <property type="entry name" value="Arg_tRNA_synth"/>
    <property type="match status" value="1"/>
</dbReference>
<keyword evidence="13" id="KW-0175">Coiled coil</keyword>
<evidence type="ECO:0000256" key="13">
    <source>
        <dbReference type="SAM" id="Coils"/>
    </source>
</evidence>
<dbReference type="PANTHER" id="PTHR11956">
    <property type="entry name" value="ARGINYL-TRNA SYNTHETASE"/>
    <property type="match status" value="1"/>
</dbReference>
<dbReference type="FunFam" id="3.40.50.620:FF:000084">
    <property type="entry name" value="arginine--tRNA ligase, cytoplasmic"/>
    <property type="match status" value="1"/>
</dbReference>
<organism evidence="17 18">
    <name type="scientific">Brachionus plicatilis</name>
    <name type="common">Marine rotifer</name>
    <name type="synonym">Brachionus muelleri</name>
    <dbReference type="NCBI Taxonomy" id="10195"/>
    <lineage>
        <taxon>Eukaryota</taxon>
        <taxon>Metazoa</taxon>
        <taxon>Spiralia</taxon>
        <taxon>Gnathifera</taxon>
        <taxon>Rotifera</taxon>
        <taxon>Eurotatoria</taxon>
        <taxon>Monogononta</taxon>
        <taxon>Pseudotrocha</taxon>
        <taxon>Ploima</taxon>
        <taxon>Brachionidae</taxon>
        <taxon>Brachionus</taxon>
    </lineage>
</organism>
<evidence type="ECO:0000256" key="4">
    <source>
        <dbReference type="ARBA" id="ARBA00022490"/>
    </source>
</evidence>
<dbReference type="EMBL" id="REGN01009128">
    <property type="protein sequence ID" value="RNA01887.1"/>
    <property type="molecule type" value="Genomic_DNA"/>
</dbReference>
<dbReference type="PROSITE" id="PS00178">
    <property type="entry name" value="AA_TRNA_LIGASE_I"/>
    <property type="match status" value="1"/>
</dbReference>
<accession>A0A3M7PRW1</accession>
<dbReference type="InterPro" id="IPR001278">
    <property type="entry name" value="Arg-tRNA-ligase"/>
</dbReference>
<evidence type="ECO:0000256" key="2">
    <source>
        <dbReference type="ARBA" id="ARBA00005594"/>
    </source>
</evidence>
<dbReference type="GO" id="GO:0005829">
    <property type="term" value="C:cytosol"/>
    <property type="evidence" value="ECO:0007669"/>
    <property type="project" value="UniProtKB-SubCell"/>
</dbReference>
<evidence type="ECO:0000256" key="5">
    <source>
        <dbReference type="ARBA" id="ARBA00022598"/>
    </source>
</evidence>
<evidence type="ECO:0000256" key="7">
    <source>
        <dbReference type="ARBA" id="ARBA00022840"/>
    </source>
</evidence>
<dbReference type="Gene3D" id="1.10.730.10">
    <property type="entry name" value="Isoleucyl-tRNA Synthetase, Domain 1"/>
    <property type="match status" value="1"/>
</dbReference>
<comment type="subcellular location">
    <subcellularLocation>
        <location evidence="1">Cytoplasm</location>
        <location evidence="1">Cytosol</location>
    </subcellularLocation>
</comment>
<feature type="compositionally biased region" description="Low complexity" evidence="14">
    <location>
        <begin position="68"/>
        <end position="80"/>
    </location>
</feature>
<dbReference type="FunFam" id="1.10.730.10:FF:000064">
    <property type="entry name" value="Probable arginine--tRNA ligase, cytoplasmic"/>
    <property type="match status" value="1"/>
</dbReference>
<name>A0A3M7PRW1_BRAPC</name>
<dbReference type="Pfam" id="PF05746">
    <property type="entry name" value="DALR_1"/>
    <property type="match status" value="1"/>
</dbReference>
<dbReference type="SMART" id="SM01016">
    <property type="entry name" value="Arg_tRNA_synt_N"/>
    <property type="match status" value="1"/>
</dbReference>
<evidence type="ECO:0000256" key="12">
    <source>
        <dbReference type="RuleBase" id="RU363038"/>
    </source>
</evidence>
<dbReference type="InterPro" id="IPR009080">
    <property type="entry name" value="tRNAsynth_Ia_anticodon-bd"/>
</dbReference>
<evidence type="ECO:0000313" key="18">
    <source>
        <dbReference type="Proteomes" id="UP000276133"/>
    </source>
</evidence>
<comment type="catalytic activity">
    <reaction evidence="11">
        <text>tRNA(Arg) + L-arginine + ATP = L-arginyl-tRNA(Arg) + AMP + diphosphate</text>
        <dbReference type="Rhea" id="RHEA:20301"/>
        <dbReference type="Rhea" id="RHEA-COMP:9658"/>
        <dbReference type="Rhea" id="RHEA-COMP:9673"/>
        <dbReference type="ChEBI" id="CHEBI:30616"/>
        <dbReference type="ChEBI" id="CHEBI:32682"/>
        <dbReference type="ChEBI" id="CHEBI:33019"/>
        <dbReference type="ChEBI" id="CHEBI:78442"/>
        <dbReference type="ChEBI" id="CHEBI:78513"/>
        <dbReference type="ChEBI" id="CHEBI:456215"/>
        <dbReference type="EC" id="6.1.1.19"/>
    </reaction>
</comment>
<dbReference type="EC" id="6.1.1.19" evidence="3"/>
<dbReference type="SMART" id="SM00836">
    <property type="entry name" value="DALR_1"/>
    <property type="match status" value="1"/>
</dbReference>
<dbReference type="Pfam" id="PF00750">
    <property type="entry name" value="tRNA-synt_1d"/>
    <property type="match status" value="1"/>
</dbReference>
<keyword evidence="5 12" id="KW-0436">Ligase</keyword>
<dbReference type="Proteomes" id="UP000276133">
    <property type="component" value="Unassembled WGS sequence"/>
</dbReference>
<keyword evidence="18" id="KW-1185">Reference proteome</keyword>
<evidence type="ECO:0000313" key="17">
    <source>
        <dbReference type="EMBL" id="RNA01887.1"/>
    </source>
</evidence>
<dbReference type="AlphaFoldDB" id="A0A3M7PRW1"/>
<dbReference type="PRINTS" id="PR01038">
    <property type="entry name" value="TRNASYNTHARG"/>
</dbReference>
<proteinExistence type="inferred from homology"/>
<keyword evidence="6 12" id="KW-0547">Nucleotide-binding</keyword>
<dbReference type="GO" id="GO:0017101">
    <property type="term" value="C:aminoacyl-tRNA synthetase multienzyme complex"/>
    <property type="evidence" value="ECO:0007669"/>
    <property type="project" value="UniProtKB-ARBA"/>
</dbReference>
<evidence type="ECO:0000256" key="8">
    <source>
        <dbReference type="ARBA" id="ARBA00022917"/>
    </source>
</evidence>
<dbReference type="InterPro" id="IPR005148">
    <property type="entry name" value="Arg-tRNA-synth_N"/>
</dbReference>
<dbReference type="GO" id="GO:0005524">
    <property type="term" value="F:ATP binding"/>
    <property type="evidence" value="ECO:0007669"/>
    <property type="project" value="UniProtKB-KW"/>
</dbReference>
<feature type="domain" description="DALR anticodon binding" evidence="15">
    <location>
        <begin position="555"/>
        <end position="681"/>
    </location>
</feature>
<dbReference type="CDD" id="cd00671">
    <property type="entry name" value="ArgRS_core"/>
    <property type="match status" value="1"/>
</dbReference>
<comment type="caution">
    <text evidence="17">The sequence shown here is derived from an EMBL/GenBank/DDBJ whole genome shotgun (WGS) entry which is preliminary data.</text>
</comment>
<feature type="domain" description="Arginyl tRNA synthetase N-terminal" evidence="16">
    <location>
        <begin position="103"/>
        <end position="188"/>
    </location>
</feature>
<evidence type="ECO:0000256" key="9">
    <source>
        <dbReference type="ARBA" id="ARBA00023146"/>
    </source>
</evidence>
<keyword evidence="7 12" id="KW-0067">ATP-binding</keyword>
<dbReference type="GO" id="GO:0004814">
    <property type="term" value="F:arginine-tRNA ligase activity"/>
    <property type="evidence" value="ECO:0007669"/>
    <property type="project" value="UniProtKB-EC"/>
</dbReference>
<dbReference type="InterPro" id="IPR014729">
    <property type="entry name" value="Rossmann-like_a/b/a_fold"/>
</dbReference>
<protein>
    <recommendedName>
        <fullName evidence="3">arginine--tRNA ligase</fullName>
        <ecNumber evidence="3">6.1.1.19</ecNumber>
    </recommendedName>
    <alternativeName>
        <fullName evidence="10">Arginyl-tRNA synthetase</fullName>
    </alternativeName>
</protein>
<comment type="similarity">
    <text evidence="2 12">Belongs to the class-I aminoacyl-tRNA synthetase family.</text>
</comment>
<evidence type="ECO:0000256" key="6">
    <source>
        <dbReference type="ARBA" id="ARBA00022741"/>
    </source>
</evidence>
<evidence type="ECO:0000256" key="1">
    <source>
        <dbReference type="ARBA" id="ARBA00004514"/>
    </source>
</evidence>
<keyword evidence="8 12" id="KW-0648">Protein biosynthesis</keyword>
<evidence type="ECO:0000256" key="14">
    <source>
        <dbReference type="SAM" id="MobiDB-lite"/>
    </source>
</evidence>
<dbReference type="PANTHER" id="PTHR11956:SF5">
    <property type="entry name" value="ARGININE--TRNA LIGASE, CYTOPLASMIC"/>
    <property type="match status" value="1"/>
</dbReference>
<gene>
    <name evidence="17" type="ORF">BpHYR1_037221</name>
</gene>
<evidence type="ECO:0000259" key="16">
    <source>
        <dbReference type="SMART" id="SM01016"/>
    </source>
</evidence>
<dbReference type="GO" id="GO:0006420">
    <property type="term" value="P:arginyl-tRNA aminoacylation"/>
    <property type="evidence" value="ECO:0007669"/>
    <property type="project" value="InterPro"/>
</dbReference>
<dbReference type="OrthoDB" id="68056at2759"/>
<dbReference type="SUPFAM" id="SSF52374">
    <property type="entry name" value="Nucleotidylyl transferase"/>
    <property type="match status" value="1"/>
</dbReference>
<dbReference type="Pfam" id="PF03485">
    <property type="entry name" value="Arg_tRNA_synt_N"/>
    <property type="match status" value="1"/>
</dbReference>